<evidence type="ECO:0000256" key="8">
    <source>
        <dbReference type="PROSITE-ProRule" id="PRU01091"/>
    </source>
</evidence>
<protein>
    <submittedName>
        <fullName evidence="10">WD40 repeat protein/DNA-binding SARP family transcriptional activator/energy-coupling factor transporter ATP-binding protein EcfA2</fullName>
    </submittedName>
</protein>
<dbReference type="Gene3D" id="2.130.10.10">
    <property type="entry name" value="YVTN repeat-like/Quinoprotein amine dehydrogenase"/>
    <property type="match status" value="5"/>
</dbReference>
<dbReference type="Pfam" id="PF20703">
    <property type="entry name" value="nSTAND1"/>
    <property type="match status" value="1"/>
</dbReference>
<dbReference type="InterPro" id="IPR001867">
    <property type="entry name" value="OmpR/PhoB-type_DNA-bd"/>
</dbReference>
<evidence type="ECO:0000256" key="2">
    <source>
        <dbReference type="ARBA" id="ARBA00022574"/>
    </source>
</evidence>
<dbReference type="InterPro" id="IPR016032">
    <property type="entry name" value="Sig_transdc_resp-reg_C-effctor"/>
</dbReference>
<dbReference type="InterPro" id="IPR005158">
    <property type="entry name" value="BTAD"/>
</dbReference>
<dbReference type="PANTHER" id="PTHR35807">
    <property type="entry name" value="TRANSCRIPTIONAL REGULATOR REDD-RELATED"/>
    <property type="match status" value="1"/>
</dbReference>
<keyword evidence="6" id="KW-0804">Transcription</keyword>
<dbReference type="Pfam" id="PF03704">
    <property type="entry name" value="BTAD"/>
    <property type="match status" value="1"/>
</dbReference>
<feature type="repeat" description="WD" evidence="7">
    <location>
        <begin position="1310"/>
        <end position="1351"/>
    </location>
</feature>
<evidence type="ECO:0000256" key="6">
    <source>
        <dbReference type="ARBA" id="ARBA00023163"/>
    </source>
</evidence>
<feature type="repeat" description="WD" evidence="7">
    <location>
        <begin position="1043"/>
        <end position="1075"/>
    </location>
</feature>
<dbReference type="SMART" id="SM00862">
    <property type="entry name" value="Trans_reg_C"/>
    <property type="match status" value="1"/>
</dbReference>
<dbReference type="InterPro" id="IPR036388">
    <property type="entry name" value="WH-like_DNA-bd_sf"/>
</dbReference>
<feature type="domain" description="OmpR/PhoB-type" evidence="9">
    <location>
        <begin position="1"/>
        <end position="85"/>
    </location>
</feature>
<proteinExistence type="inferred from homology"/>
<dbReference type="GO" id="GO:0003677">
    <property type="term" value="F:DNA binding"/>
    <property type="evidence" value="ECO:0007669"/>
    <property type="project" value="UniProtKB-UniRule"/>
</dbReference>
<dbReference type="Pfam" id="PF00400">
    <property type="entry name" value="WD40"/>
    <property type="match status" value="2"/>
</dbReference>
<dbReference type="Gene3D" id="1.25.40.10">
    <property type="entry name" value="Tetratricopeptide repeat domain"/>
    <property type="match status" value="1"/>
</dbReference>
<dbReference type="SUPFAM" id="SSF48452">
    <property type="entry name" value="TPR-like"/>
    <property type="match status" value="1"/>
</dbReference>
<evidence type="ECO:0000256" key="1">
    <source>
        <dbReference type="ARBA" id="ARBA00005820"/>
    </source>
</evidence>
<keyword evidence="10" id="KW-0547">Nucleotide-binding</keyword>
<evidence type="ECO:0000256" key="5">
    <source>
        <dbReference type="ARBA" id="ARBA00023125"/>
    </source>
</evidence>
<dbReference type="InterPro" id="IPR015943">
    <property type="entry name" value="WD40/YVTN_repeat-like_dom_sf"/>
</dbReference>
<keyword evidence="4" id="KW-0805">Transcription regulation</keyword>
<dbReference type="GO" id="GO:0005829">
    <property type="term" value="C:cytosol"/>
    <property type="evidence" value="ECO:0007669"/>
    <property type="project" value="UniProtKB-ARBA"/>
</dbReference>
<evidence type="ECO:0000313" key="10">
    <source>
        <dbReference type="EMBL" id="MBA8802190.1"/>
    </source>
</evidence>
<dbReference type="RefSeq" id="WP_182536479.1">
    <property type="nucleotide sequence ID" value="NZ_JACGXA010000001.1"/>
</dbReference>
<dbReference type="GO" id="GO:0006355">
    <property type="term" value="P:regulation of DNA-templated transcription"/>
    <property type="evidence" value="ECO:0007669"/>
    <property type="project" value="InterPro"/>
</dbReference>
<dbReference type="SUPFAM" id="SSF46894">
    <property type="entry name" value="C-terminal effector domain of the bipartite response regulators"/>
    <property type="match status" value="1"/>
</dbReference>
<dbReference type="InterPro" id="IPR011047">
    <property type="entry name" value="Quinoprotein_ADH-like_sf"/>
</dbReference>
<sequence length="1425" mass="152909">MGIAVLGPLSVDGAERIGRRDRVVLETMATRLGRPVSADLLIDALWGDTPPSSAHKVLQGCIVRLRKVLGPTAITTSDHGYVLVLPPDQVDARRFERIVVRARELLSLGESDRAGFQLTEALALWNGDPFADLDGWAPAEAEVRRLVELHLEAEELRVDAHLRSGRHGHVLAEAQTMVRAAPLRERRWTLLALAQYQAGQQAEALRTLHRLRRVLAEQLGIDPGPDVAALEQAILRQDAALLTEGPVVTNGECPYQGLMPYDVDDADRFFGRAEDVAACLGVLARTPVLALVGPSGSGKSSLLRAGVAAALHRDGRATRLITPGRHPMRALTAADGLPRGTVLLIDQFEEVFSLCADPHEQQDFLQALVDEAADRTIALALRADRLADLAAHASFARLVEQGLYLVGGLSEAGLREAVEAPARQAGLMIEPGLVDVLVREVEDDPGALPLMSHALLETWKRRESNTLTVAGYRASGGIHGAVAQSAERLYGQIEPGLRHLMRDLVLRLVAPGHQGEPVLSPVPTRQVATDPDMMRLIDMLVAARLVTSGDGVLEITHEALARAWPRLRSWLDDDVEGQRILHHLSAAADAWETLGRPDSELYRGVRLVQARDWRRRGSIALTEVERDFLEASRATSEAEADLAAEHARRQARLIGRLRLVLAGAVVLLVLALAAGGVAVVQSDRAGRNATTAVRAEATAQAAALSARAQRAGAQAVVTEDIDLALLLGVAGVRLQSSPQTLSSLTQVLARRPALVRSWHLDGAEALAVDISPDGRRVVTVDATHEVRLVDLATGHQVATRQVGAPRTEMEQIRNVEFAPDGQMVAVASTALSRHPVVLLRGNGLAPVAPALPRVPGGPWRVTDLTFSRDGTTLAAVLVRVTRGDRGGPVTAVVWHLRSQRPPTLVDLTSHWGWASVALSPDGRLLYSAPGLAVHDLTTGAVRPLASLDFDPGDGDGSGLEVSPDGRFLAVALGTTRAVALVDARTGRVRRQVRTTAEVDVVRFDRSGERLLTTTWPDRETTVWDTRSGARVAQFPLGFGAGPAVALTPDGATVVSGGHDHALRSWDVDGDRRFLRRIPVQGLPWTATNREGACFATPSPSGGYVAFALCRGSAPRQTYVLLDVARRRAHTVRAAREGFSFGGGSWSHDRYVNADGGTVELFDGRRGRLVRSFRPGGPRVVETDFSPDGSRLVVAELDGRISMVGADTLSPLGKPVDLGKHVCCVAAGPDDWTAFVLMGGPSPDPLWNDPSTEWALVDLEHGTRLATGHLSMGNGIWAAYSPDGRYAAATGFDGEVEVIDLHTHQPVRPPLRVHDAGVFWGAFSPDGSQLVTTGANGSVVVWDSATGTPVSEITAPNRFLVSAEFRPDGHSLLVAPWSGDPAVYVWDPSAQHAIAFACRAVGRDLSGAEWQEYFGDEPYRSTCPTP</sequence>
<dbReference type="InterPro" id="IPR011990">
    <property type="entry name" value="TPR-like_helical_dom_sf"/>
</dbReference>
<keyword evidence="2 7" id="KW-0853">WD repeat</keyword>
<dbReference type="PROSITE" id="PS00678">
    <property type="entry name" value="WD_REPEATS_1"/>
    <property type="match status" value="1"/>
</dbReference>
<dbReference type="SMART" id="SM00320">
    <property type="entry name" value="WD40"/>
    <property type="match status" value="7"/>
</dbReference>
<dbReference type="PROSITE" id="PS50082">
    <property type="entry name" value="WD_REPEATS_2"/>
    <property type="match status" value="2"/>
</dbReference>
<dbReference type="Pfam" id="PF00486">
    <property type="entry name" value="Trans_reg_C"/>
    <property type="match status" value="1"/>
</dbReference>
<dbReference type="InterPro" id="IPR027417">
    <property type="entry name" value="P-loop_NTPase"/>
</dbReference>
<dbReference type="InterPro" id="IPR019775">
    <property type="entry name" value="WD40_repeat_CS"/>
</dbReference>
<evidence type="ECO:0000313" key="11">
    <source>
        <dbReference type="Proteomes" id="UP000580910"/>
    </source>
</evidence>
<name>A0A7W3IX05_9ACTN</name>
<dbReference type="Proteomes" id="UP000580910">
    <property type="component" value="Unassembled WGS sequence"/>
</dbReference>
<dbReference type="PROSITE" id="PS50294">
    <property type="entry name" value="WD_REPEATS_REGION"/>
    <property type="match status" value="1"/>
</dbReference>
<dbReference type="SMART" id="SM01043">
    <property type="entry name" value="BTAD"/>
    <property type="match status" value="1"/>
</dbReference>
<dbReference type="PROSITE" id="PS51755">
    <property type="entry name" value="OMPR_PHOB"/>
    <property type="match status" value="1"/>
</dbReference>
<feature type="DNA-binding region" description="OmpR/PhoB-type" evidence="8">
    <location>
        <begin position="1"/>
        <end position="85"/>
    </location>
</feature>
<evidence type="ECO:0000259" key="9">
    <source>
        <dbReference type="PROSITE" id="PS51755"/>
    </source>
</evidence>
<comment type="similarity">
    <text evidence="1">Belongs to the AfsR/DnrI/RedD regulatory family.</text>
</comment>
<comment type="caution">
    <text evidence="10">The sequence shown here is derived from an EMBL/GenBank/DDBJ whole genome shotgun (WGS) entry which is preliminary data.</text>
</comment>
<keyword evidence="3" id="KW-0677">Repeat</keyword>
<dbReference type="SUPFAM" id="SSF75011">
    <property type="entry name" value="3-carboxy-cis,cis-mucoante lactonizing enzyme"/>
    <property type="match status" value="1"/>
</dbReference>
<dbReference type="InterPro" id="IPR001680">
    <property type="entry name" value="WD40_rpt"/>
</dbReference>
<dbReference type="InterPro" id="IPR051677">
    <property type="entry name" value="AfsR-DnrI-RedD_regulator"/>
</dbReference>
<evidence type="ECO:0000256" key="7">
    <source>
        <dbReference type="PROSITE-ProRule" id="PRU00221"/>
    </source>
</evidence>
<dbReference type="PANTHER" id="PTHR35807:SF1">
    <property type="entry name" value="TRANSCRIPTIONAL REGULATOR REDD"/>
    <property type="match status" value="1"/>
</dbReference>
<dbReference type="Gene3D" id="1.10.10.10">
    <property type="entry name" value="Winged helix-like DNA-binding domain superfamily/Winged helix DNA-binding domain"/>
    <property type="match status" value="1"/>
</dbReference>
<keyword evidence="5 8" id="KW-0238">DNA-binding</keyword>
<evidence type="ECO:0000256" key="4">
    <source>
        <dbReference type="ARBA" id="ARBA00023015"/>
    </source>
</evidence>
<keyword evidence="10" id="KW-0067">ATP-binding</keyword>
<dbReference type="EMBL" id="JACGXA010000001">
    <property type="protein sequence ID" value="MBA8802190.1"/>
    <property type="molecule type" value="Genomic_DNA"/>
</dbReference>
<gene>
    <name evidence="10" type="ORF">FB382_000481</name>
</gene>
<dbReference type="SUPFAM" id="SSF50998">
    <property type="entry name" value="Quinoprotein alcohol dehydrogenase-like"/>
    <property type="match status" value="1"/>
</dbReference>
<dbReference type="SUPFAM" id="SSF52540">
    <property type="entry name" value="P-loop containing nucleoside triphosphate hydrolases"/>
    <property type="match status" value="1"/>
</dbReference>
<dbReference type="InterPro" id="IPR049052">
    <property type="entry name" value="nSTAND1"/>
</dbReference>
<dbReference type="GO" id="GO:0005524">
    <property type="term" value="F:ATP binding"/>
    <property type="evidence" value="ECO:0007669"/>
    <property type="project" value="UniProtKB-KW"/>
</dbReference>
<evidence type="ECO:0000256" key="3">
    <source>
        <dbReference type="ARBA" id="ARBA00022737"/>
    </source>
</evidence>
<reference evidence="10 11" key="1">
    <citation type="submission" date="2020-07" db="EMBL/GenBank/DDBJ databases">
        <title>Sequencing the genomes of 1000 actinobacteria strains.</title>
        <authorList>
            <person name="Klenk H.-P."/>
        </authorList>
    </citation>
    <scope>NUCLEOTIDE SEQUENCE [LARGE SCALE GENOMIC DNA]</scope>
    <source>
        <strain evidence="10 11">DSM 21349</strain>
    </source>
</reference>
<keyword evidence="11" id="KW-1185">Reference proteome</keyword>
<dbReference type="CDD" id="cd15831">
    <property type="entry name" value="BTAD"/>
    <property type="match status" value="1"/>
</dbReference>
<dbReference type="GO" id="GO:0000160">
    <property type="term" value="P:phosphorelay signal transduction system"/>
    <property type="evidence" value="ECO:0007669"/>
    <property type="project" value="InterPro"/>
</dbReference>
<accession>A0A7W3IX05</accession>
<organism evidence="10 11">
    <name type="scientific">Nocardioides ginsengisegetis</name>
    <dbReference type="NCBI Taxonomy" id="661491"/>
    <lineage>
        <taxon>Bacteria</taxon>
        <taxon>Bacillati</taxon>
        <taxon>Actinomycetota</taxon>
        <taxon>Actinomycetes</taxon>
        <taxon>Propionibacteriales</taxon>
        <taxon>Nocardioidaceae</taxon>
        <taxon>Nocardioides</taxon>
    </lineage>
</organism>
<dbReference type="Gene3D" id="3.40.50.300">
    <property type="entry name" value="P-loop containing nucleotide triphosphate hydrolases"/>
    <property type="match status" value="1"/>
</dbReference>